<keyword evidence="2" id="KW-0378">Hydrolase</keyword>
<dbReference type="InterPro" id="IPR002925">
    <property type="entry name" value="Dienelactn_hydro"/>
</dbReference>
<sequence>MHYPMKLPLSENEPFGLVVFVHASASGRFAPRNKFIADTFNRNGLATVFLDLMTLEEERLDNVSMQLRFDMNVLTERIITSLMIIHRIESVPYIKDLKIGLMSTSTAGGACMIAASKLQDLVSTVALRGGRPDLATTYLKNVECPSIFVVGQNDQQFIDLNEKATRQMITCPHKVLTTIPGAGHLFDERGKLEEVSEILQEWFIRYLKKQE</sequence>
<gene>
    <name evidence="2" type="ORF">AKO1_006177</name>
</gene>
<feature type="domain" description="Dienelactone hydrolase" evidence="1">
    <location>
        <begin position="35"/>
        <end position="191"/>
    </location>
</feature>
<dbReference type="Gene3D" id="3.40.50.1820">
    <property type="entry name" value="alpha/beta hydrolase"/>
    <property type="match status" value="1"/>
</dbReference>
<dbReference type="InterPro" id="IPR029058">
    <property type="entry name" value="AB_hydrolase_fold"/>
</dbReference>
<organism evidence="2 3">
    <name type="scientific">Acrasis kona</name>
    <dbReference type="NCBI Taxonomy" id="1008807"/>
    <lineage>
        <taxon>Eukaryota</taxon>
        <taxon>Discoba</taxon>
        <taxon>Heterolobosea</taxon>
        <taxon>Tetramitia</taxon>
        <taxon>Eutetramitia</taxon>
        <taxon>Acrasidae</taxon>
        <taxon>Acrasis</taxon>
    </lineage>
</organism>
<dbReference type="Proteomes" id="UP001431209">
    <property type="component" value="Unassembled WGS sequence"/>
</dbReference>
<protein>
    <submittedName>
        <fullName evidence="2">Alpha/beta hydrolase</fullName>
    </submittedName>
</protein>
<accession>A0AAW2YIW0</accession>
<dbReference type="GO" id="GO:0016787">
    <property type="term" value="F:hydrolase activity"/>
    <property type="evidence" value="ECO:0007669"/>
    <property type="project" value="UniProtKB-KW"/>
</dbReference>
<evidence type="ECO:0000259" key="1">
    <source>
        <dbReference type="Pfam" id="PF01738"/>
    </source>
</evidence>
<dbReference type="EMBL" id="JAOPGA020000078">
    <property type="protein sequence ID" value="KAL0476731.1"/>
    <property type="molecule type" value="Genomic_DNA"/>
</dbReference>
<evidence type="ECO:0000313" key="3">
    <source>
        <dbReference type="Proteomes" id="UP001431209"/>
    </source>
</evidence>
<dbReference type="SUPFAM" id="SSF53474">
    <property type="entry name" value="alpha/beta-Hydrolases"/>
    <property type="match status" value="1"/>
</dbReference>
<proteinExistence type="predicted"/>
<evidence type="ECO:0000313" key="2">
    <source>
        <dbReference type="EMBL" id="KAL0476731.1"/>
    </source>
</evidence>
<keyword evidence="3" id="KW-1185">Reference proteome</keyword>
<dbReference type="Pfam" id="PF01738">
    <property type="entry name" value="DLH"/>
    <property type="match status" value="1"/>
</dbReference>
<reference evidence="2 3" key="1">
    <citation type="submission" date="2024-03" db="EMBL/GenBank/DDBJ databases">
        <title>The Acrasis kona genome and developmental transcriptomes reveal deep origins of eukaryotic multicellular pathways.</title>
        <authorList>
            <person name="Sheikh S."/>
            <person name="Fu C.-J."/>
            <person name="Brown M.W."/>
            <person name="Baldauf S.L."/>
        </authorList>
    </citation>
    <scope>NUCLEOTIDE SEQUENCE [LARGE SCALE GENOMIC DNA]</scope>
    <source>
        <strain evidence="2 3">ATCC MYA-3509</strain>
    </source>
</reference>
<dbReference type="AlphaFoldDB" id="A0AAW2YIW0"/>
<comment type="caution">
    <text evidence="2">The sequence shown here is derived from an EMBL/GenBank/DDBJ whole genome shotgun (WGS) entry which is preliminary data.</text>
</comment>
<name>A0AAW2YIW0_9EUKA</name>